<evidence type="ECO:0008006" key="4">
    <source>
        <dbReference type="Google" id="ProtNLM"/>
    </source>
</evidence>
<keyword evidence="1" id="KW-0732">Signal</keyword>
<dbReference type="STRING" id="364200.SAMN04488515_1732"/>
<dbReference type="AlphaFoldDB" id="A0A1I0Q7Z7"/>
<sequence length="188" mass="19431">MTFSTRPHHFVAFVSLVALAACGGSGSGGSSFSSIESRAETLAQKLDRADPTPMADLPSGSSTYDGVFGIILDTDRPDGVLGDARIDVNFRSNTFSGKADNFYNLSQQRASGSVTISDGRFDGDEEVIGIAEVSGSAQFESGRRTIDGIAVATFAGDDGELMTGIVGGDATRSGASAVGFEGVWIVED</sequence>
<accession>A0A1I0Q7Z7</accession>
<reference evidence="2 3" key="1">
    <citation type="submission" date="2016-10" db="EMBL/GenBank/DDBJ databases">
        <authorList>
            <person name="de Groot N.N."/>
        </authorList>
    </citation>
    <scope>NUCLEOTIDE SEQUENCE [LARGE SCALE GENOMIC DNA]</scope>
    <source>
        <strain evidence="2 3">DSM 17925</strain>
    </source>
</reference>
<dbReference type="PROSITE" id="PS51257">
    <property type="entry name" value="PROKAR_LIPOPROTEIN"/>
    <property type="match status" value="1"/>
</dbReference>
<feature type="signal peptide" evidence="1">
    <location>
        <begin position="1"/>
        <end position="20"/>
    </location>
</feature>
<dbReference type="Proteomes" id="UP000199167">
    <property type="component" value="Unassembled WGS sequence"/>
</dbReference>
<evidence type="ECO:0000313" key="2">
    <source>
        <dbReference type="EMBL" id="SEW23016.1"/>
    </source>
</evidence>
<evidence type="ECO:0000313" key="3">
    <source>
        <dbReference type="Proteomes" id="UP000199167"/>
    </source>
</evidence>
<keyword evidence="3" id="KW-1185">Reference proteome</keyword>
<dbReference type="Gene3D" id="2.40.160.90">
    <property type="match status" value="1"/>
</dbReference>
<proteinExistence type="predicted"/>
<protein>
    <recommendedName>
        <fullName evidence="4">Transferrin-binding protein B C-lobe/N-lobe beta barrel domain-containing protein</fullName>
    </recommendedName>
</protein>
<gene>
    <name evidence="2" type="ORF">SAMN04488515_1732</name>
</gene>
<dbReference type="EMBL" id="FOIZ01000001">
    <property type="protein sequence ID" value="SEW23016.1"/>
    <property type="molecule type" value="Genomic_DNA"/>
</dbReference>
<organism evidence="2 3">
    <name type="scientific">Cognatiyoonia koreensis</name>
    <dbReference type="NCBI Taxonomy" id="364200"/>
    <lineage>
        <taxon>Bacteria</taxon>
        <taxon>Pseudomonadati</taxon>
        <taxon>Pseudomonadota</taxon>
        <taxon>Alphaproteobacteria</taxon>
        <taxon>Rhodobacterales</taxon>
        <taxon>Paracoccaceae</taxon>
        <taxon>Cognatiyoonia</taxon>
    </lineage>
</organism>
<dbReference type="InterPro" id="IPR011250">
    <property type="entry name" value="OMP/PagP_B-barrel"/>
</dbReference>
<name>A0A1I0Q7Z7_9RHOB</name>
<evidence type="ECO:0000256" key="1">
    <source>
        <dbReference type="SAM" id="SignalP"/>
    </source>
</evidence>
<dbReference type="RefSeq" id="WP_089992793.1">
    <property type="nucleotide sequence ID" value="NZ_FOIZ01000001.1"/>
</dbReference>
<feature type="chain" id="PRO_5011537563" description="Transferrin-binding protein B C-lobe/N-lobe beta barrel domain-containing protein" evidence="1">
    <location>
        <begin position="21"/>
        <end position="188"/>
    </location>
</feature>
<dbReference type="SUPFAM" id="SSF56925">
    <property type="entry name" value="OMPA-like"/>
    <property type="match status" value="1"/>
</dbReference>